<dbReference type="Gene3D" id="3.10.20.30">
    <property type="match status" value="1"/>
</dbReference>
<dbReference type="Pfam" id="PF00111">
    <property type="entry name" value="Fer2"/>
    <property type="match status" value="1"/>
</dbReference>
<feature type="domain" description="2Fe-2S ferredoxin-type" evidence="9">
    <location>
        <begin position="230"/>
        <end position="315"/>
    </location>
</feature>
<dbReference type="InterPro" id="IPR001041">
    <property type="entry name" value="2Fe-2S_ferredoxin-type"/>
</dbReference>
<feature type="domain" description="FAD-binding FR-type" evidence="10">
    <location>
        <begin position="1"/>
        <end position="100"/>
    </location>
</feature>
<dbReference type="InterPro" id="IPR006058">
    <property type="entry name" value="2Fe2S_fd_BS"/>
</dbReference>
<keyword evidence="5" id="KW-0479">Metal-binding</keyword>
<evidence type="ECO:0000259" key="9">
    <source>
        <dbReference type="PROSITE" id="PS51085"/>
    </source>
</evidence>
<dbReference type="GO" id="GO:0051537">
    <property type="term" value="F:2 iron, 2 sulfur cluster binding"/>
    <property type="evidence" value="ECO:0007669"/>
    <property type="project" value="UniProtKB-KW"/>
</dbReference>
<dbReference type="CDD" id="cd06185">
    <property type="entry name" value="PDR_like"/>
    <property type="match status" value="1"/>
</dbReference>
<gene>
    <name evidence="11" type="ORF">EGK74_01035</name>
</gene>
<keyword evidence="2" id="KW-0285">Flavoprotein</keyword>
<dbReference type="SUPFAM" id="SSF63380">
    <property type="entry name" value="Riboflavin synthase domain-like"/>
    <property type="match status" value="1"/>
</dbReference>
<keyword evidence="4" id="KW-0001">2Fe-2S</keyword>
<evidence type="ECO:0000256" key="3">
    <source>
        <dbReference type="ARBA" id="ARBA00022643"/>
    </source>
</evidence>
<dbReference type="Proteomes" id="UP000272412">
    <property type="component" value="Unassembled WGS sequence"/>
</dbReference>
<comment type="cofactor">
    <cofactor evidence="1">
        <name>FMN</name>
        <dbReference type="ChEBI" id="CHEBI:58210"/>
    </cofactor>
</comment>
<dbReference type="InterPro" id="IPR054582">
    <property type="entry name" value="DmmA-like_N"/>
</dbReference>
<evidence type="ECO:0000259" key="10">
    <source>
        <dbReference type="PROSITE" id="PS51384"/>
    </source>
</evidence>
<dbReference type="InterPro" id="IPR050415">
    <property type="entry name" value="MRET"/>
</dbReference>
<dbReference type="PROSITE" id="PS51384">
    <property type="entry name" value="FAD_FR"/>
    <property type="match status" value="1"/>
</dbReference>
<reference evidence="11 12" key="1">
    <citation type="submission" date="2018-11" db="EMBL/GenBank/DDBJ databases">
        <title>Neisseria weixii sp. nov. isolated from the rectal contents of plateau pika (Ochotona cruzoniae).</title>
        <authorList>
            <person name="Zhang G."/>
        </authorList>
    </citation>
    <scope>NUCLEOTIDE SEQUENCE [LARGE SCALE GENOMIC DNA]</scope>
    <source>
        <strain evidence="11 12">10009</strain>
    </source>
</reference>
<dbReference type="Gene3D" id="2.40.30.10">
    <property type="entry name" value="Translation factors"/>
    <property type="match status" value="1"/>
</dbReference>
<dbReference type="PROSITE" id="PS51085">
    <property type="entry name" value="2FE2S_FER_2"/>
    <property type="match status" value="1"/>
</dbReference>
<dbReference type="GO" id="GO:0046872">
    <property type="term" value="F:metal ion binding"/>
    <property type="evidence" value="ECO:0007669"/>
    <property type="project" value="UniProtKB-KW"/>
</dbReference>
<dbReference type="PRINTS" id="PR00409">
    <property type="entry name" value="PHDIOXRDTASE"/>
</dbReference>
<keyword evidence="6" id="KW-0560">Oxidoreductase</keyword>
<dbReference type="RefSeq" id="WP_123803623.1">
    <property type="nucleotide sequence ID" value="NZ_RPFL01000001.1"/>
</dbReference>
<dbReference type="SUPFAM" id="SSF52343">
    <property type="entry name" value="Ferredoxin reductase-like, C-terminal NADP-linked domain"/>
    <property type="match status" value="1"/>
</dbReference>
<dbReference type="InterPro" id="IPR017927">
    <property type="entry name" value="FAD-bd_FR_type"/>
</dbReference>
<dbReference type="InterPro" id="IPR012675">
    <property type="entry name" value="Beta-grasp_dom_sf"/>
</dbReference>
<sequence length="315" mass="35030">MKVYVTEVRSYGSKVKLITLKPEAGGSLPDYTAGAHIDLNLGNGLVRQYSLCQYPMTDNQYRIAVLRDETSRGGSQYIHEQIQVGDTIEISKPRNLFPLAENQQRALLFAGGIGITPLMAMFDALLQQSIDVKLYYFCRDEADAIFAERLQQADVADKVELVFQSPRTSPELLQRMVEAPAEGLHLYTCGPLGFMDAVFQTVSEKGWPSENLHRELFQAAPLDESANRPFQIQIASDGAVIDVPADKSITQVLEEAGYFVPVSCEEGICGTCLTKLIEGEALHRDQFLTEEERAEGKIFTPCCSRARSERLVLDL</sequence>
<accession>A0A3N4N779</accession>
<dbReference type="GO" id="GO:0016491">
    <property type="term" value="F:oxidoreductase activity"/>
    <property type="evidence" value="ECO:0007669"/>
    <property type="project" value="UniProtKB-KW"/>
</dbReference>
<dbReference type="InterPro" id="IPR036010">
    <property type="entry name" value="2Fe-2S_ferredoxin-like_sf"/>
</dbReference>
<evidence type="ECO:0000256" key="8">
    <source>
        <dbReference type="ARBA" id="ARBA00023014"/>
    </source>
</evidence>
<dbReference type="SUPFAM" id="SSF54292">
    <property type="entry name" value="2Fe-2S ferredoxin-like"/>
    <property type="match status" value="1"/>
</dbReference>
<dbReference type="OrthoDB" id="9796486at2"/>
<evidence type="ECO:0000313" key="12">
    <source>
        <dbReference type="Proteomes" id="UP000272412"/>
    </source>
</evidence>
<keyword evidence="3" id="KW-0288">FMN</keyword>
<evidence type="ECO:0000256" key="5">
    <source>
        <dbReference type="ARBA" id="ARBA00022723"/>
    </source>
</evidence>
<keyword evidence="8" id="KW-0411">Iron-sulfur</keyword>
<dbReference type="PROSITE" id="PS00197">
    <property type="entry name" value="2FE2S_FER_1"/>
    <property type="match status" value="1"/>
</dbReference>
<name>A0A3N4N779_9NEIS</name>
<evidence type="ECO:0000313" key="11">
    <source>
        <dbReference type="EMBL" id="RPD90958.1"/>
    </source>
</evidence>
<organism evidence="11 12">
    <name type="scientific">Neisseria weixii</name>
    <dbReference type="NCBI Taxonomy" id="1853276"/>
    <lineage>
        <taxon>Bacteria</taxon>
        <taxon>Pseudomonadati</taxon>
        <taxon>Pseudomonadota</taxon>
        <taxon>Betaproteobacteria</taxon>
        <taxon>Neisseriales</taxon>
        <taxon>Neisseriaceae</taxon>
        <taxon>Neisseria</taxon>
    </lineage>
</organism>
<dbReference type="Gene3D" id="3.40.50.80">
    <property type="entry name" value="Nucleotide-binding domain of ferredoxin-NADP reductase (FNR) module"/>
    <property type="match status" value="1"/>
</dbReference>
<comment type="caution">
    <text evidence="11">The sequence shown here is derived from an EMBL/GenBank/DDBJ whole genome shotgun (WGS) entry which is preliminary data.</text>
</comment>
<dbReference type="CDD" id="cd00207">
    <property type="entry name" value="fer2"/>
    <property type="match status" value="1"/>
</dbReference>
<dbReference type="AlphaFoldDB" id="A0A3N4N779"/>
<protein>
    <submittedName>
        <fullName evidence="11">Oxidoreductase</fullName>
    </submittedName>
</protein>
<evidence type="ECO:0000256" key="2">
    <source>
        <dbReference type="ARBA" id="ARBA00022630"/>
    </source>
</evidence>
<proteinExistence type="predicted"/>
<dbReference type="PANTHER" id="PTHR47354:SF1">
    <property type="entry name" value="CARNITINE MONOOXYGENASE REDUCTASE SUBUNIT"/>
    <property type="match status" value="1"/>
</dbReference>
<evidence type="ECO:0000256" key="4">
    <source>
        <dbReference type="ARBA" id="ARBA00022714"/>
    </source>
</evidence>
<dbReference type="EMBL" id="RPFL01000001">
    <property type="protein sequence ID" value="RPD90958.1"/>
    <property type="molecule type" value="Genomic_DNA"/>
</dbReference>
<keyword evidence="7" id="KW-0408">Iron</keyword>
<dbReference type="PANTHER" id="PTHR47354">
    <property type="entry name" value="NADH OXIDOREDUCTASE HCR"/>
    <property type="match status" value="1"/>
</dbReference>
<evidence type="ECO:0000256" key="7">
    <source>
        <dbReference type="ARBA" id="ARBA00023004"/>
    </source>
</evidence>
<dbReference type="Pfam" id="PF22290">
    <property type="entry name" value="DmmA-like_N"/>
    <property type="match status" value="1"/>
</dbReference>
<dbReference type="InterPro" id="IPR017938">
    <property type="entry name" value="Riboflavin_synthase-like_b-brl"/>
</dbReference>
<keyword evidence="12" id="KW-1185">Reference proteome</keyword>
<evidence type="ECO:0000256" key="1">
    <source>
        <dbReference type="ARBA" id="ARBA00001917"/>
    </source>
</evidence>
<dbReference type="InterPro" id="IPR039261">
    <property type="entry name" value="FNR_nucleotide-bd"/>
</dbReference>
<evidence type="ECO:0000256" key="6">
    <source>
        <dbReference type="ARBA" id="ARBA00023002"/>
    </source>
</evidence>